<evidence type="ECO:0000313" key="6">
    <source>
        <dbReference type="EMBL" id="KAJ8423835.1"/>
    </source>
</evidence>
<evidence type="ECO:0000256" key="2">
    <source>
        <dbReference type="ARBA" id="ARBA00022729"/>
    </source>
</evidence>
<keyword evidence="1 4" id="KW-0964">Secreted</keyword>
<sequence length="206" mass="23042">MAQVMGTCCVNWQIVLLLLVVLMVFEGVKGSQGKHWNRGHATFYGQNQSPATLGGACGYDSTVHAGFGIHTTALSAVLFRKGEACGACYQVRCDYRADSKWCLRAGQVTVTATNFCPANNQGGWCDLPRQHFDMAMPSFLRIARPGNEGIVPILFKRYTLENVYLSFFVLKSWLWSMAQKNTYFLNVVPSSWRFGQTFSARSQFTH</sequence>
<name>A0A9Q1GNJ5_9CARY</name>
<dbReference type="InterPro" id="IPR036908">
    <property type="entry name" value="RlpA-like_sf"/>
</dbReference>
<protein>
    <recommendedName>
        <fullName evidence="4">Expansin</fullName>
    </recommendedName>
</protein>
<dbReference type="Gene3D" id="2.40.40.10">
    <property type="entry name" value="RlpA-like domain"/>
    <property type="match status" value="1"/>
</dbReference>
<dbReference type="InterPro" id="IPR007112">
    <property type="entry name" value="Expansin/allergen_DPBB_dom"/>
</dbReference>
<keyword evidence="4" id="KW-0134">Cell wall</keyword>
<feature type="signal peptide" evidence="4">
    <location>
        <begin position="1"/>
        <end position="30"/>
    </location>
</feature>
<dbReference type="GO" id="GO:0016020">
    <property type="term" value="C:membrane"/>
    <property type="evidence" value="ECO:0007669"/>
    <property type="project" value="UniProtKB-SubCell"/>
</dbReference>
<dbReference type="PANTHER" id="PTHR31867">
    <property type="entry name" value="EXPANSIN-A15"/>
    <property type="match status" value="1"/>
</dbReference>
<evidence type="ECO:0000259" key="5">
    <source>
        <dbReference type="PROSITE" id="PS50842"/>
    </source>
</evidence>
<dbReference type="Proteomes" id="UP001153076">
    <property type="component" value="Unassembled WGS sequence"/>
</dbReference>
<feature type="domain" description="Expansin-like EG45" evidence="5">
    <location>
        <begin position="54"/>
        <end position="157"/>
    </location>
</feature>
<dbReference type="GO" id="GO:0005576">
    <property type="term" value="C:extracellular region"/>
    <property type="evidence" value="ECO:0007669"/>
    <property type="project" value="InterPro"/>
</dbReference>
<comment type="similarity">
    <text evidence="4">Belongs to the expansin family. Expansin A subfamily.</text>
</comment>
<dbReference type="GO" id="GO:0009664">
    <property type="term" value="P:plant-type cell wall organization"/>
    <property type="evidence" value="ECO:0007669"/>
    <property type="project" value="InterPro"/>
</dbReference>
<keyword evidence="7" id="KW-1185">Reference proteome</keyword>
<dbReference type="InterPro" id="IPR002963">
    <property type="entry name" value="Expansin"/>
</dbReference>
<gene>
    <name evidence="6" type="ORF">Cgig2_008930</name>
</gene>
<proteinExistence type="inferred from homology"/>
<dbReference type="PRINTS" id="PR01226">
    <property type="entry name" value="EXPANSIN"/>
</dbReference>
<feature type="chain" id="PRO_5040532604" description="Expansin" evidence="4">
    <location>
        <begin position="31"/>
        <end position="206"/>
    </location>
</feature>
<evidence type="ECO:0000256" key="4">
    <source>
        <dbReference type="RuleBase" id="RU365023"/>
    </source>
</evidence>
<comment type="function">
    <text evidence="4">Causes loosening and extension of plant cell walls by disrupting non-covalent bonding between cellulose microfibrils and matrix glucans. No enzymatic activity has been found.</text>
</comment>
<dbReference type="PRINTS" id="PR01225">
    <property type="entry name" value="EXPANSNFAMLY"/>
</dbReference>
<dbReference type="InterPro" id="IPR007118">
    <property type="entry name" value="Expan_Lol_pI"/>
</dbReference>
<dbReference type="InterPro" id="IPR009009">
    <property type="entry name" value="RlpA-like_DPBB"/>
</dbReference>
<accession>A0A9Q1GNJ5</accession>
<comment type="caution">
    <text evidence="6">The sequence shown here is derived from an EMBL/GenBank/DDBJ whole genome shotgun (WGS) entry which is preliminary data.</text>
</comment>
<organism evidence="6 7">
    <name type="scientific">Carnegiea gigantea</name>
    <dbReference type="NCBI Taxonomy" id="171969"/>
    <lineage>
        <taxon>Eukaryota</taxon>
        <taxon>Viridiplantae</taxon>
        <taxon>Streptophyta</taxon>
        <taxon>Embryophyta</taxon>
        <taxon>Tracheophyta</taxon>
        <taxon>Spermatophyta</taxon>
        <taxon>Magnoliopsida</taxon>
        <taxon>eudicotyledons</taxon>
        <taxon>Gunneridae</taxon>
        <taxon>Pentapetalae</taxon>
        <taxon>Caryophyllales</taxon>
        <taxon>Cactineae</taxon>
        <taxon>Cactaceae</taxon>
        <taxon>Cactoideae</taxon>
        <taxon>Echinocereeae</taxon>
        <taxon>Carnegiea</taxon>
    </lineage>
</organism>
<reference evidence="6" key="1">
    <citation type="submission" date="2022-04" db="EMBL/GenBank/DDBJ databases">
        <title>Carnegiea gigantea Genome sequencing and assembly v2.</title>
        <authorList>
            <person name="Copetti D."/>
            <person name="Sanderson M.J."/>
            <person name="Burquez A."/>
            <person name="Wojciechowski M.F."/>
        </authorList>
    </citation>
    <scope>NUCLEOTIDE SEQUENCE</scope>
    <source>
        <strain evidence="6">SGP5-SGP5p</strain>
        <tissue evidence="6">Aerial part</tissue>
    </source>
</reference>
<dbReference type="Pfam" id="PF03330">
    <property type="entry name" value="DPBB_1"/>
    <property type="match status" value="1"/>
</dbReference>
<keyword evidence="3 4" id="KW-0961">Cell wall biogenesis/degradation</keyword>
<dbReference type="OrthoDB" id="5823761at2759"/>
<dbReference type="SUPFAM" id="SSF50685">
    <property type="entry name" value="Barwin-like endoglucanases"/>
    <property type="match status" value="1"/>
</dbReference>
<dbReference type="AlphaFoldDB" id="A0A9Q1GNJ5"/>
<dbReference type="SMART" id="SM00837">
    <property type="entry name" value="DPBB_1"/>
    <property type="match status" value="1"/>
</dbReference>
<dbReference type="EMBL" id="JAKOGI010001852">
    <property type="protein sequence ID" value="KAJ8423835.1"/>
    <property type="molecule type" value="Genomic_DNA"/>
</dbReference>
<evidence type="ECO:0000313" key="7">
    <source>
        <dbReference type="Proteomes" id="UP001153076"/>
    </source>
</evidence>
<keyword evidence="2 4" id="KW-0732">Signal</keyword>
<evidence type="ECO:0000256" key="3">
    <source>
        <dbReference type="ARBA" id="ARBA00023316"/>
    </source>
</evidence>
<comment type="subcellular location">
    <subcellularLocation>
        <location evidence="4">Secreted</location>
        <location evidence="4">Cell wall</location>
    </subcellularLocation>
    <subcellularLocation>
        <location evidence="4">Membrane</location>
        <topology evidence="4">Peripheral membrane protein</topology>
    </subcellularLocation>
</comment>
<evidence type="ECO:0000256" key="1">
    <source>
        <dbReference type="ARBA" id="ARBA00022525"/>
    </source>
</evidence>
<dbReference type="PROSITE" id="PS50842">
    <property type="entry name" value="EXPANSIN_EG45"/>
    <property type="match status" value="1"/>
</dbReference>
<dbReference type="CDD" id="cd22274">
    <property type="entry name" value="DPBB_EXPA_N"/>
    <property type="match status" value="1"/>
</dbReference>